<name>A0A0F9H7H3_9ZZZZ</name>
<protein>
    <submittedName>
        <fullName evidence="1">Uncharacterized protein</fullName>
    </submittedName>
</protein>
<gene>
    <name evidence="1" type="ORF">LCGC14_1737930</name>
</gene>
<proteinExistence type="predicted"/>
<reference evidence="1" key="1">
    <citation type="journal article" date="2015" name="Nature">
        <title>Complex archaea that bridge the gap between prokaryotes and eukaryotes.</title>
        <authorList>
            <person name="Spang A."/>
            <person name="Saw J.H."/>
            <person name="Jorgensen S.L."/>
            <person name="Zaremba-Niedzwiedzka K."/>
            <person name="Martijn J."/>
            <person name="Lind A.E."/>
            <person name="van Eijk R."/>
            <person name="Schleper C."/>
            <person name="Guy L."/>
            <person name="Ettema T.J."/>
        </authorList>
    </citation>
    <scope>NUCLEOTIDE SEQUENCE</scope>
</reference>
<evidence type="ECO:0000313" key="1">
    <source>
        <dbReference type="EMBL" id="KKM07039.1"/>
    </source>
</evidence>
<sequence length="46" mass="5574">MDCYKLTNRATGKTRFIWSYYGDWEVYDYPDWTPDNCDVEKVATKK</sequence>
<dbReference type="EMBL" id="LAZR01015860">
    <property type="protein sequence ID" value="KKM07039.1"/>
    <property type="molecule type" value="Genomic_DNA"/>
</dbReference>
<dbReference type="AlphaFoldDB" id="A0A0F9H7H3"/>
<comment type="caution">
    <text evidence="1">The sequence shown here is derived from an EMBL/GenBank/DDBJ whole genome shotgun (WGS) entry which is preliminary data.</text>
</comment>
<organism evidence="1">
    <name type="scientific">marine sediment metagenome</name>
    <dbReference type="NCBI Taxonomy" id="412755"/>
    <lineage>
        <taxon>unclassified sequences</taxon>
        <taxon>metagenomes</taxon>
        <taxon>ecological metagenomes</taxon>
    </lineage>
</organism>
<accession>A0A0F9H7H3</accession>